<evidence type="ECO:0000313" key="10">
    <source>
        <dbReference type="Proteomes" id="UP000815677"/>
    </source>
</evidence>
<organism evidence="9 10">
    <name type="scientific">Mycena chlorophos</name>
    <name type="common">Agaric fungus</name>
    <name type="synonym">Agaricus chlorophos</name>
    <dbReference type="NCBI Taxonomy" id="658473"/>
    <lineage>
        <taxon>Eukaryota</taxon>
        <taxon>Fungi</taxon>
        <taxon>Dikarya</taxon>
        <taxon>Basidiomycota</taxon>
        <taxon>Agaricomycotina</taxon>
        <taxon>Agaricomycetes</taxon>
        <taxon>Agaricomycetidae</taxon>
        <taxon>Agaricales</taxon>
        <taxon>Marasmiineae</taxon>
        <taxon>Mycenaceae</taxon>
        <taxon>Mycena</taxon>
    </lineage>
</organism>
<keyword evidence="10" id="KW-1185">Reference proteome</keyword>
<comment type="subcellular location">
    <subcellularLocation>
        <location evidence="1">Nucleus</location>
    </subcellularLocation>
</comment>
<sequence>MSLSSLDDLTRNSFVGGLSSSKWLSLCKLHLTKLSDGPQATQRALSNSVLVLYRSFPGDPVLQEYLKVALQNGLLSIAIFVSTLLSVARSPELHQPATLDMLCRTALDAHYSSGQSSTDLADYDSPITVLTTLQDALALLRVAHGLPMSHFHQLTTSASELVALLFSCVEISQGPPAQCIALLGDANSMLSHDSISQNVRQALEAFTLSLGLFVGDSEAKASKTTEAPLMHNFHLVVGKNDGMSSNNDTVTFSLTLNYLLTHRAEEFGVGSGSDAARLFVSMFRSNSWAPPVFYTQLLLSAFVCLSETTIISPKLWASFIISRLPSILVTFEKVVYVEGAAPENWRGALQVAVTALMRRADLLERCDRVVDQSAQQDGLAPPRSIFRDLIRQFQHSGLLELQFILAIDPNHTQSDLLSELNDQDGFFSSRLSSEMEFEDTRSSIERIWNEPMMHKAFSEFVLRRFKAAASSLDTETLSFWARIFYSWDLVLDLVALHQSIGDLVFHALVYLQDFDCETVGDPQTGVSQLGHVVLFAQSTLARFHLQNDVFKYGKRQVSARLVRSTAVVYEVAALSGEDSSAFNTWYKAIFDRNSEGIEDTIIRSVKPRTLLKISATLFSSAMRDPEIDNELLNNGVSYFTGPLLNWTLVGVVSNITREISQQGFSPATSKSLHVLRTLLLSPECPRTIRCLCGQAITTLLADKRSQNTMSPADTTAIVEAISRASFPNLNSTPAPAASSTAQVLAYPRRAIQDAIANARASKAPSLDVDRCIRICGPAQFLRMLWSELLAPGGDADVNARIATFVVTIPRPFNTPPLMLNFFNTVLPHLIATIDARQSGDQTVPAELLGSIVCSTLLASLHLDLVFTEAPRPVLGQASPSLARRLAADLRARVSRGSNVSKTILQRLSSSPSIVSNFPFFK</sequence>
<keyword evidence="5" id="KW-0010">Activator</keyword>
<evidence type="ECO:0000313" key="9">
    <source>
        <dbReference type="EMBL" id="GAT54914.1"/>
    </source>
</evidence>
<keyword evidence="6" id="KW-0804">Transcription</keyword>
<evidence type="ECO:0000256" key="5">
    <source>
        <dbReference type="ARBA" id="ARBA00023159"/>
    </source>
</evidence>
<evidence type="ECO:0000256" key="2">
    <source>
        <dbReference type="ARBA" id="ARBA00008782"/>
    </source>
</evidence>
<evidence type="ECO:0000256" key="4">
    <source>
        <dbReference type="ARBA" id="ARBA00023015"/>
    </source>
</evidence>
<name>A0ABQ0LV04_MYCCL</name>
<accession>A0ABQ0LV04</accession>
<reference evidence="9" key="1">
    <citation type="submission" date="2014-09" db="EMBL/GenBank/DDBJ databases">
        <title>Genome sequence of the luminous mushroom Mycena chlorophos for searching fungal bioluminescence genes.</title>
        <authorList>
            <person name="Tanaka Y."/>
            <person name="Kasuga D."/>
            <person name="Oba Y."/>
            <person name="Hase S."/>
            <person name="Sato K."/>
            <person name="Oba Y."/>
            <person name="Sakakibara Y."/>
        </authorList>
    </citation>
    <scope>NUCLEOTIDE SEQUENCE</scope>
</reference>
<dbReference type="PANTHER" id="PTHR35784:SF1">
    <property type="entry name" value="MEDIATOR OF RNA POLYMERASE II TRANSCRIPTION SUBUNIT 5"/>
    <property type="match status" value="1"/>
</dbReference>
<gene>
    <name evidence="9" type="ORF">MCHLO_11733</name>
</gene>
<dbReference type="InterPro" id="IPR014801">
    <property type="entry name" value="Mediator_Med5_fun"/>
</dbReference>
<evidence type="ECO:0000256" key="7">
    <source>
        <dbReference type="ARBA" id="ARBA00023242"/>
    </source>
</evidence>
<proteinExistence type="inferred from homology"/>
<evidence type="ECO:0000256" key="1">
    <source>
        <dbReference type="ARBA" id="ARBA00004123"/>
    </source>
</evidence>
<keyword evidence="4" id="KW-0805">Transcription regulation</keyword>
<keyword evidence="7" id="KW-0539">Nucleus</keyword>
<evidence type="ECO:0000256" key="6">
    <source>
        <dbReference type="ARBA" id="ARBA00023163"/>
    </source>
</evidence>
<comment type="similarity">
    <text evidence="2">Belongs to the Mediator complex subunit 5 family.</text>
</comment>
<evidence type="ECO:0000256" key="8">
    <source>
        <dbReference type="ARBA" id="ARBA00031256"/>
    </source>
</evidence>
<dbReference type="Proteomes" id="UP000815677">
    <property type="component" value="Unassembled WGS sequence"/>
</dbReference>
<protein>
    <recommendedName>
        <fullName evidence="3">Mediator of RNA polymerase II transcription subunit 5</fullName>
    </recommendedName>
    <alternativeName>
        <fullName evidence="8">Mediator complex subunit 5</fullName>
    </alternativeName>
</protein>
<dbReference type="PANTHER" id="PTHR35784">
    <property type="entry name" value="MEDIATOR OF RNA POLYMERASE II TRANSCRIPTION SUBUNIT 5"/>
    <property type="match status" value="1"/>
</dbReference>
<dbReference type="EMBL" id="DF848811">
    <property type="protein sequence ID" value="GAT54914.1"/>
    <property type="molecule type" value="Genomic_DNA"/>
</dbReference>
<evidence type="ECO:0000256" key="3">
    <source>
        <dbReference type="ARBA" id="ARBA00020628"/>
    </source>
</evidence>